<organism evidence="4 5">
    <name type="scientific">Tumidithrix elongata BACA0141</name>
    <dbReference type="NCBI Taxonomy" id="2716417"/>
    <lineage>
        <taxon>Bacteria</taxon>
        <taxon>Bacillati</taxon>
        <taxon>Cyanobacteriota</taxon>
        <taxon>Cyanophyceae</taxon>
        <taxon>Pseudanabaenales</taxon>
        <taxon>Pseudanabaenaceae</taxon>
        <taxon>Tumidithrix</taxon>
        <taxon>Tumidithrix elongata</taxon>
    </lineage>
</organism>
<keyword evidence="5" id="KW-1185">Reference proteome</keyword>
<evidence type="ECO:0000256" key="1">
    <source>
        <dbReference type="SAM" id="Coils"/>
    </source>
</evidence>
<feature type="chain" id="PRO_5043734827" evidence="2">
    <location>
        <begin position="29"/>
        <end position="346"/>
    </location>
</feature>
<evidence type="ECO:0000313" key="5">
    <source>
        <dbReference type="Proteomes" id="UP001333818"/>
    </source>
</evidence>
<dbReference type="Gene3D" id="3.90.420.10">
    <property type="entry name" value="Oxidoreductase, molybdopterin-binding domain"/>
    <property type="match status" value="1"/>
</dbReference>
<keyword evidence="1" id="KW-0175">Coiled coil</keyword>
<dbReference type="InterPro" id="IPR000572">
    <property type="entry name" value="OxRdtase_Mopterin-bd_dom"/>
</dbReference>
<dbReference type="SUPFAM" id="SSF56524">
    <property type="entry name" value="Oxidoreductase molybdopterin-binding domain"/>
    <property type="match status" value="1"/>
</dbReference>
<keyword evidence="2" id="KW-0732">Signal</keyword>
<gene>
    <name evidence="4" type="ORF">V2H45_22360</name>
</gene>
<dbReference type="AlphaFoldDB" id="A0AAW9Q939"/>
<evidence type="ECO:0000259" key="3">
    <source>
        <dbReference type="Pfam" id="PF00174"/>
    </source>
</evidence>
<dbReference type="RefSeq" id="WP_330485927.1">
    <property type="nucleotide sequence ID" value="NZ_JAZBJZ010000137.1"/>
</dbReference>
<comment type="caution">
    <text evidence="4">The sequence shown here is derived from an EMBL/GenBank/DDBJ whole genome shotgun (WGS) entry which is preliminary data.</text>
</comment>
<dbReference type="InterPro" id="IPR036374">
    <property type="entry name" value="OxRdtase_Mopterin-bd_sf"/>
</dbReference>
<dbReference type="Pfam" id="PF00174">
    <property type="entry name" value="Oxidored_molyb"/>
    <property type="match status" value="1"/>
</dbReference>
<sequence>MLRFAIRLTKLKQIKGIFLGLLLTTLYACTNRPTDTQIQTWLNEAEAEEAKLANANQQNVRAQWTLTLEGEISENKTILNWQELEKFSDTNILVEGESRTDINAPESFRGVSVAKLLSLVKIQPKINEITFVALDAYRSTFKIPDLQRYPTIILAVEKNGRQIKATDGGPLQLVYDSFPKRYLDPLYPSTQWAYYITHIIVGNEPLRLRVGKRILNQEDFDRLPQNIIRTKVGYRLLWSSESVRLRGVNIRDLLKESNSSVPKQGSIVLRGKALIHRDPLKPVLIPLEVINDCDVMLATHFGEDDRSIPTRMGGPLTLVFPPSCKSQVKEQHKWLTFVEEIEIASP</sequence>
<name>A0AAW9Q939_9CYAN</name>
<proteinExistence type="predicted"/>
<protein>
    <submittedName>
        <fullName evidence="4">Molybdopterin-dependent oxidoreductase</fullName>
    </submittedName>
</protein>
<evidence type="ECO:0000313" key="4">
    <source>
        <dbReference type="EMBL" id="MEE3719491.1"/>
    </source>
</evidence>
<accession>A0AAW9Q939</accession>
<feature type="signal peptide" evidence="2">
    <location>
        <begin position="1"/>
        <end position="28"/>
    </location>
</feature>
<evidence type="ECO:0000256" key="2">
    <source>
        <dbReference type="SAM" id="SignalP"/>
    </source>
</evidence>
<reference evidence="4" key="1">
    <citation type="submission" date="2024-01" db="EMBL/GenBank/DDBJ databases">
        <title>Bank of Algae and Cyanobacteria of the Azores (BACA) strain genomes.</title>
        <authorList>
            <person name="Luz R."/>
            <person name="Cordeiro R."/>
            <person name="Fonseca A."/>
            <person name="Goncalves V."/>
        </authorList>
    </citation>
    <scope>NUCLEOTIDE SEQUENCE</scope>
    <source>
        <strain evidence="4">BACA0141</strain>
    </source>
</reference>
<dbReference type="PROSITE" id="PS51257">
    <property type="entry name" value="PROKAR_LIPOPROTEIN"/>
    <property type="match status" value="1"/>
</dbReference>
<dbReference type="EMBL" id="JAZBJZ010000137">
    <property type="protein sequence ID" value="MEE3719491.1"/>
    <property type="molecule type" value="Genomic_DNA"/>
</dbReference>
<dbReference type="Proteomes" id="UP001333818">
    <property type="component" value="Unassembled WGS sequence"/>
</dbReference>
<feature type="domain" description="Oxidoreductase molybdopterin-binding" evidence="3">
    <location>
        <begin position="61"/>
        <end position="175"/>
    </location>
</feature>
<feature type="coiled-coil region" evidence="1">
    <location>
        <begin position="38"/>
        <end position="65"/>
    </location>
</feature>